<dbReference type="PANTHER" id="PTHR48467:SF1">
    <property type="entry name" value="GLUTAMATE SYNTHASE 1 [NADH], CHLOROPLASTIC-LIKE"/>
    <property type="match status" value="1"/>
</dbReference>
<dbReference type="PIRSF" id="PIRSF000362">
    <property type="entry name" value="FNR"/>
    <property type="match status" value="1"/>
</dbReference>
<keyword evidence="3 8" id="KW-0285">Flavoprotein</keyword>
<comment type="cofactor">
    <cofactor evidence="1 8 9">
        <name>FAD</name>
        <dbReference type="ChEBI" id="CHEBI:57692"/>
    </cofactor>
</comment>
<evidence type="ECO:0000256" key="1">
    <source>
        <dbReference type="ARBA" id="ARBA00001974"/>
    </source>
</evidence>
<dbReference type="InterPro" id="IPR021163">
    <property type="entry name" value="Ferredox_Rdtase_adrenod"/>
</dbReference>
<reference evidence="12" key="1">
    <citation type="submission" date="2023-08" db="EMBL/GenBank/DDBJ databases">
        <authorList>
            <person name="Audoor S."/>
            <person name="Bilcke G."/>
        </authorList>
    </citation>
    <scope>NUCLEOTIDE SEQUENCE</scope>
</reference>
<feature type="binding site" evidence="10">
    <location>
        <begin position="211"/>
        <end position="214"/>
    </location>
    <ligand>
        <name>NADP(+)</name>
        <dbReference type="ChEBI" id="CHEBI:58349"/>
    </ligand>
</feature>
<dbReference type="EMBL" id="CAKOGP040001770">
    <property type="protein sequence ID" value="CAJ1950844.1"/>
    <property type="molecule type" value="Genomic_DNA"/>
</dbReference>
<dbReference type="EC" id="1.18.1.6" evidence="8"/>
<evidence type="ECO:0000256" key="5">
    <source>
        <dbReference type="ARBA" id="ARBA00022857"/>
    </source>
</evidence>
<feature type="binding site" evidence="9">
    <location>
        <begin position="443"/>
        <end position="445"/>
    </location>
    <ligand>
        <name>FAD</name>
        <dbReference type="ChEBI" id="CHEBI:57692"/>
    </ligand>
</feature>
<name>A0AAD2PUJ7_9STRA</name>
<evidence type="ECO:0000256" key="2">
    <source>
        <dbReference type="ARBA" id="ARBA00008312"/>
    </source>
</evidence>
<keyword evidence="13" id="KW-1185">Reference proteome</keyword>
<feature type="binding site" evidence="10">
    <location>
        <position position="267"/>
    </location>
    <ligand>
        <name>NADP(+)</name>
        <dbReference type="ChEBI" id="CHEBI:58349"/>
    </ligand>
</feature>
<dbReference type="Gene3D" id="3.40.50.720">
    <property type="entry name" value="NAD(P)-binding Rossmann-like Domain"/>
    <property type="match status" value="1"/>
</dbReference>
<evidence type="ECO:0000256" key="3">
    <source>
        <dbReference type="ARBA" id="ARBA00022630"/>
    </source>
</evidence>
<dbReference type="Gene3D" id="3.50.50.60">
    <property type="entry name" value="FAD/NAD(P)-binding domain"/>
    <property type="match status" value="1"/>
</dbReference>
<dbReference type="SUPFAM" id="SSF51971">
    <property type="entry name" value="Nucleotide-binding domain"/>
    <property type="match status" value="1"/>
</dbReference>
<feature type="binding site" evidence="9">
    <location>
        <position position="131"/>
    </location>
    <ligand>
        <name>FAD</name>
        <dbReference type="ChEBI" id="CHEBI:57692"/>
    </ligand>
</feature>
<dbReference type="InterPro" id="IPR055275">
    <property type="entry name" value="Ferredox_Rdtase"/>
</dbReference>
<comment type="catalytic activity">
    <reaction evidence="7 8">
        <text>2 reduced [adrenodoxin] + NADP(+) + H(+) = 2 oxidized [adrenodoxin] + NADPH</text>
        <dbReference type="Rhea" id="RHEA:42312"/>
        <dbReference type="Rhea" id="RHEA-COMP:9998"/>
        <dbReference type="Rhea" id="RHEA-COMP:9999"/>
        <dbReference type="ChEBI" id="CHEBI:15378"/>
        <dbReference type="ChEBI" id="CHEBI:33737"/>
        <dbReference type="ChEBI" id="CHEBI:33738"/>
        <dbReference type="ChEBI" id="CHEBI:57783"/>
        <dbReference type="ChEBI" id="CHEBI:58349"/>
        <dbReference type="EC" id="1.18.1.6"/>
    </reaction>
</comment>
<keyword evidence="6 8" id="KW-0560">Oxidoreductase</keyword>
<proteinExistence type="inferred from homology"/>
<evidence type="ECO:0000256" key="9">
    <source>
        <dbReference type="PIRSR" id="PIRSR000362-1"/>
    </source>
</evidence>
<protein>
    <recommendedName>
        <fullName evidence="8">NADPH:adrenodoxin oxidoreductase, mitochondrial</fullName>
        <ecNumber evidence="8">1.18.1.6</ecNumber>
    </recommendedName>
</protein>
<dbReference type="Proteomes" id="UP001295423">
    <property type="component" value="Unassembled WGS sequence"/>
</dbReference>
<evidence type="ECO:0000256" key="11">
    <source>
        <dbReference type="SAM" id="MobiDB-lite"/>
    </source>
</evidence>
<keyword evidence="8" id="KW-0496">Mitochondrion</keyword>
<feature type="binding site" evidence="10">
    <location>
        <begin position="255"/>
        <end position="256"/>
    </location>
    <ligand>
        <name>NADP(+)</name>
        <dbReference type="ChEBI" id="CHEBI:58349"/>
    </ligand>
</feature>
<sequence>MYRRIQQPLHLLASRISRHCPRQRIRPFTSRSRRALDDDSSSAAAWKIAIVGSGPSGCYTGKYLLKSDAMANSQIDVLDRLPTPYGLVRNGVAPDHPEVKSVHHDFDSLFMKDGNEDNGQNLLNFYGNVTVGTDISLEELREIYDVVVLAYGCESVRPYDFIQNSKLEGILSAREFVSWYNGHVDYEWVGPLVEKALKRGSGQQQVVVIGHGNVALDCARILAKTREELDPTDIAARSLNIIDQQNRREISVIGRRGHVQAAFTIKEARELTRLDDANFVVRKDELDMGRTEASKQEINAARPRKRMEKLLTDAAAATSAMKNNTDDDDSQKKAAEVHLRFLLNPTSFETKDGSSLSHVTCERTRLVGDAGSQSAEGTGEMETIEAQLALVSIGYKGVAIPGTEEWYDDKRGILKNTHGLIEGSKEDLGGLYVSGWLKRGPSGIIGTNITDAKDTVASILHALKSSSPVDPKEGWKSIDETLKEKGINPVNWDGYRRIDAEERSPSRKRSELQPREKICSREEQLKAAFSS</sequence>
<evidence type="ECO:0000313" key="13">
    <source>
        <dbReference type="Proteomes" id="UP001295423"/>
    </source>
</evidence>
<dbReference type="GO" id="GO:0016491">
    <property type="term" value="F:oxidoreductase activity"/>
    <property type="evidence" value="ECO:0007669"/>
    <property type="project" value="UniProtKB-KW"/>
</dbReference>
<feature type="binding site" evidence="9">
    <location>
        <position position="87"/>
    </location>
    <ligand>
        <name>FAD</name>
        <dbReference type="ChEBI" id="CHEBI:57692"/>
    </ligand>
</feature>
<evidence type="ECO:0000256" key="7">
    <source>
        <dbReference type="ARBA" id="ARBA00048933"/>
    </source>
</evidence>
<keyword evidence="4 8" id="KW-0274">FAD</keyword>
<dbReference type="PRINTS" id="PR00419">
    <property type="entry name" value="ADXRDTASE"/>
</dbReference>
<comment type="caution">
    <text evidence="12">The sequence shown here is derived from an EMBL/GenBank/DDBJ whole genome shotgun (WGS) entry which is preliminary data.</text>
</comment>
<feature type="region of interest" description="Disordered" evidence="11">
    <location>
        <begin position="498"/>
        <end position="517"/>
    </location>
</feature>
<evidence type="ECO:0000256" key="10">
    <source>
        <dbReference type="PIRSR" id="PIRSR000362-2"/>
    </source>
</evidence>
<organism evidence="12 13">
    <name type="scientific">Cylindrotheca closterium</name>
    <dbReference type="NCBI Taxonomy" id="2856"/>
    <lineage>
        <taxon>Eukaryota</taxon>
        <taxon>Sar</taxon>
        <taxon>Stramenopiles</taxon>
        <taxon>Ochrophyta</taxon>
        <taxon>Bacillariophyta</taxon>
        <taxon>Bacillariophyceae</taxon>
        <taxon>Bacillariophycidae</taxon>
        <taxon>Bacillariales</taxon>
        <taxon>Bacillariaceae</taxon>
        <taxon>Cylindrotheca</taxon>
    </lineage>
</organism>
<accession>A0AAD2PUJ7</accession>
<gene>
    <name evidence="12" type="ORF">CYCCA115_LOCUS12786</name>
</gene>
<comment type="subcellular location">
    <subcellularLocation>
        <location evidence="8">Mitochondrion</location>
    </subcellularLocation>
</comment>
<dbReference type="PANTHER" id="PTHR48467">
    <property type="entry name" value="GLUTAMATE SYNTHASE 1 [NADH], CHLOROPLASTIC-LIKE"/>
    <property type="match status" value="1"/>
</dbReference>
<feature type="binding site" evidence="9">
    <location>
        <position position="56"/>
    </location>
    <ligand>
        <name>FAD</name>
        <dbReference type="ChEBI" id="CHEBI:57692"/>
    </ligand>
</feature>
<feature type="binding site" evidence="9">
    <location>
        <position position="436"/>
    </location>
    <ligand>
        <name>FAD</name>
        <dbReference type="ChEBI" id="CHEBI:57692"/>
    </ligand>
</feature>
<feature type="binding site" evidence="10">
    <location>
        <position position="443"/>
    </location>
    <ligand>
        <name>NADP(+)</name>
        <dbReference type="ChEBI" id="CHEBI:58349"/>
    </ligand>
</feature>
<dbReference type="AlphaFoldDB" id="A0AAD2PUJ7"/>
<evidence type="ECO:0000256" key="8">
    <source>
        <dbReference type="PIRNR" id="PIRNR000362"/>
    </source>
</evidence>
<keyword evidence="5 8" id="KW-0521">NADP</keyword>
<evidence type="ECO:0000256" key="6">
    <source>
        <dbReference type="ARBA" id="ARBA00023002"/>
    </source>
</evidence>
<evidence type="ECO:0000313" key="12">
    <source>
        <dbReference type="EMBL" id="CAJ1950844.1"/>
    </source>
</evidence>
<dbReference type="InterPro" id="IPR036188">
    <property type="entry name" value="FAD/NAD-bd_sf"/>
</dbReference>
<comment type="similarity">
    <text evidence="2 8">Belongs to the ferredoxin--NADP reductase type 1 family.</text>
</comment>
<dbReference type="GO" id="GO:0005739">
    <property type="term" value="C:mitochondrion"/>
    <property type="evidence" value="ECO:0007669"/>
    <property type="project" value="UniProtKB-SubCell"/>
</dbReference>
<evidence type="ECO:0000256" key="4">
    <source>
        <dbReference type="ARBA" id="ARBA00022827"/>
    </source>
</evidence>